<organism evidence="3 4">
    <name type="scientific">Deinococcus maricopensis (strain DSM 21211 / LMG 22137 / NRRL B-23946 / LB-34)</name>
    <dbReference type="NCBI Taxonomy" id="709986"/>
    <lineage>
        <taxon>Bacteria</taxon>
        <taxon>Thermotogati</taxon>
        <taxon>Deinococcota</taxon>
        <taxon>Deinococci</taxon>
        <taxon>Deinococcales</taxon>
        <taxon>Deinococcaceae</taxon>
        <taxon>Deinococcus</taxon>
    </lineage>
</organism>
<dbReference type="InterPro" id="IPR012347">
    <property type="entry name" value="Ferritin-like"/>
</dbReference>
<dbReference type="Proteomes" id="UP000008635">
    <property type="component" value="Chromosome"/>
</dbReference>
<reference evidence="4" key="2">
    <citation type="submission" date="2011-01" db="EMBL/GenBank/DDBJ databases">
        <title>The complete genome of Deinococcus maricopensis DSM 21211.</title>
        <authorList>
            <consortium name="US DOE Joint Genome Institute (JGI-PGF)"/>
            <person name="Lucas S."/>
            <person name="Copeland A."/>
            <person name="Lapidus A."/>
            <person name="Goodwin L."/>
            <person name="Pitluck S."/>
            <person name="Kyrpides N."/>
            <person name="Mavromatis K."/>
            <person name="Pagani I."/>
            <person name="Ivanova N."/>
            <person name="Ovchinnikova G."/>
            <person name="Zeytun A."/>
            <person name="Detter J.C."/>
            <person name="Han C."/>
            <person name="Land M."/>
            <person name="Hauser L."/>
            <person name="Markowitz V."/>
            <person name="Cheng J.-F."/>
            <person name="Hugenholtz P."/>
            <person name="Woyke T."/>
            <person name="Wu D."/>
            <person name="Pukall R."/>
            <person name="Gehrich-Schroeter G."/>
            <person name="Brambilla E."/>
            <person name="Klenk H.-P."/>
            <person name="Eisen J.A."/>
        </authorList>
    </citation>
    <scope>NUCLEOTIDE SEQUENCE [LARGE SCALE GENOMIC DNA]</scope>
    <source>
        <strain evidence="4">DSM 21211 / LMG 22137 / NRRL B-23946 / LB-34</strain>
    </source>
</reference>
<proteinExistence type="predicted"/>
<dbReference type="PANTHER" id="PTHR36933">
    <property type="entry name" value="SLL0788 PROTEIN"/>
    <property type="match status" value="1"/>
</dbReference>
<dbReference type="AlphaFoldDB" id="E8U5W8"/>
<dbReference type="Gene3D" id="1.20.1260.10">
    <property type="match status" value="1"/>
</dbReference>
<feature type="region of interest" description="Disordered" evidence="1">
    <location>
        <begin position="183"/>
        <end position="202"/>
    </location>
</feature>
<evidence type="ECO:0000259" key="2">
    <source>
        <dbReference type="Pfam" id="PF03713"/>
    </source>
</evidence>
<evidence type="ECO:0000256" key="1">
    <source>
        <dbReference type="SAM" id="MobiDB-lite"/>
    </source>
</evidence>
<evidence type="ECO:0000313" key="4">
    <source>
        <dbReference type="Proteomes" id="UP000008635"/>
    </source>
</evidence>
<evidence type="ECO:0000313" key="3">
    <source>
        <dbReference type="EMBL" id="ADV66457.1"/>
    </source>
</evidence>
<feature type="domain" description="DUF305" evidence="2">
    <location>
        <begin position="35"/>
        <end position="179"/>
    </location>
</feature>
<dbReference type="InterPro" id="IPR005183">
    <property type="entry name" value="DUF305_CopM-like"/>
</dbReference>
<dbReference type="KEGG" id="dmr:Deima_0802"/>
<dbReference type="PANTHER" id="PTHR36933:SF1">
    <property type="entry name" value="SLL0788 PROTEIN"/>
    <property type="match status" value="1"/>
</dbReference>
<dbReference type="HOGENOM" id="CLU_074343_0_0_0"/>
<dbReference type="STRING" id="709986.Deima_0802"/>
<dbReference type="OrthoDB" id="26872at2"/>
<keyword evidence="4" id="KW-1185">Reference proteome</keyword>
<dbReference type="RefSeq" id="WP_013555962.1">
    <property type="nucleotide sequence ID" value="NC_014958.1"/>
</dbReference>
<protein>
    <recommendedName>
        <fullName evidence="2">DUF305 domain-containing protein</fullName>
    </recommendedName>
</protein>
<name>E8U5W8_DEIML</name>
<sequence precursor="true">MSRRVPLVPTLLVVCALIAAAFLFARRAPGEGSTDVRFIREMTQHHLQAIDMAVRLRDRTQDRDLRAITLDIMLSQQDQVGQMRGWLTLWGRPWAGQGMTAEHARAMGMASAADLRSLDTLPVRDAETQFLKLMIRHHQGALSMVQPVLNGGVQPAVQALAQQINATQTGEINLMKSLLARRGEQAPTPSMPDMPGMSDHHH</sequence>
<dbReference type="EMBL" id="CP002454">
    <property type="protein sequence ID" value="ADV66457.1"/>
    <property type="molecule type" value="Genomic_DNA"/>
</dbReference>
<dbReference type="Pfam" id="PF03713">
    <property type="entry name" value="DUF305"/>
    <property type="match status" value="1"/>
</dbReference>
<accession>E8U5W8</accession>
<dbReference type="eggNOG" id="COG3544">
    <property type="taxonomic scope" value="Bacteria"/>
</dbReference>
<gene>
    <name evidence="3" type="ordered locus">Deima_0802</name>
</gene>
<reference evidence="3 4" key="1">
    <citation type="journal article" date="2011" name="Stand. Genomic Sci.">
        <title>Complete genome sequence of Deinococcus maricopensis type strain (LB-34).</title>
        <authorList>
            <person name="Pukall R."/>
            <person name="Zeytun A."/>
            <person name="Lucas S."/>
            <person name="Lapidus A."/>
            <person name="Hammon N."/>
            <person name="Deshpande S."/>
            <person name="Nolan M."/>
            <person name="Cheng J.F."/>
            <person name="Pitluck S."/>
            <person name="Liolios K."/>
            <person name="Pagani I."/>
            <person name="Mikhailova N."/>
            <person name="Ivanova N."/>
            <person name="Mavromatis K."/>
            <person name="Pati A."/>
            <person name="Tapia R."/>
            <person name="Han C."/>
            <person name="Goodwin L."/>
            <person name="Chen A."/>
            <person name="Palaniappan K."/>
            <person name="Land M."/>
            <person name="Hauser L."/>
            <person name="Chang Y.J."/>
            <person name="Jeffries C.D."/>
            <person name="Brambilla E.M."/>
            <person name="Rohde M."/>
            <person name="Goker M."/>
            <person name="Detter J.C."/>
            <person name="Woyke T."/>
            <person name="Bristow J."/>
            <person name="Eisen J.A."/>
            <person name="Markowitz V."/>
            <person name="Hugenholtz P."/>
            <person name="Kyrpides N.C."/>
            <person name="Klenk H.P."/>
        </authorList>
    </citation>
    <scope>NUCLEOTIDE SEQUENCE [LARGE SCALE GENOMIC DNA]</scope>
    <source>
        <strain evidence="4">DSM 21211 / LMG 22137 / NRRL B-23946 / LB-34</strain>
    </source>
</reference>